<reference evidence="1" key="1">
    <citation type="journal article" date="2021" name="Proc. Natl. Acad. Sci. U.S.A.">
        <title>A Catalog of Tens of Thousands of Viruses from Human Metagenomes Reveals Hidden Associations with Chronic Diseases.</title>
        <authorList>
            <person name="Tisza M.J."/>
            <person name="Buck C.B."/>
        </authorList>
    </citation>
    <scope>NUCLEOTIDE SEQUENCE</scope>
    <source>
        <strain evidence="1">CtRci5</strain>
    </source>
</reference>
<evidence type="ECO:0000313" key="1">
    <source>
        <dbReference type="EMBL" id="DAG02334.1"/>
    </source>
</evidence>
<sequence>MKLKTPYKTVKIQRFTKEQLIAKIKELQAYLAKESDEARDKIDPHNRYKDYYEGAHRAYEIAVYTIRDIFETELPEHW</sequence>
<dbReference type="EMBL" id="BK016208">
    <property type="protein sequence ID" value="DAG02334.1"/>
    <property type="molecule type" value="Genomic_DNA"/>
</dbReference>
<protein>
    <submittedName>
        <fullName evidence="1">Uncharacterized protein</fullName>
    </submittedName>
</protein>
<organism evidence="1">
    <name type="scientific">Myoviridae sp. ctRci5</name>
    <dbReference type="NCBI Taxonomy" id="2825105"/>
    <lineage>
        <taxon>Viruses</taxon>
        <taxon>Duplodnaviria</taxon>
        <taxon>Heunggongvirae</taxon>
        <taxon>Uroviricota</taxon>
        <taxon>Caudoviricetes</taxon>
    </lineage>
</organism>
<name>A0A8S5V6L4_9CAUD</name>
<accession>A0A8S5V6L4</accession>
<proteinExistence type="predicted"/>